<keyword evidence="1 5" id="KW-0328">Glycosyltransferase</keyword>
<organism evidence="5 6">
    <name type="scientific">Nocardioides aquaticus</name>
    <dbReference type="NCBI Taxonomy" id="160826"/>
    <lineage>
        <taxon>Bacteria</taxon>
        <taxon>Bacillati</taxon>
        <taxon>Actinomycetota</taxon>
        <taxon>Actinomycetes</taxon>
        <taxon>Propionibacteriales</taxon>
        <taxon>Nocardioidaceae</taxon>
        <taxon>Nocardioides</taxon>
    </lineage>
</organism>
<dbReference type="SUPFAM" id="SSF53756">
    <property type="entry name" value="UDP-Glycosyltransferase/glycogen phosphorylase"/>
    <property type="match status" value="1"/>
</dbReference>
<dbReference type="Pfam" id="PF13439">
    <property type="entry name" value="Glyco_transf_4"/>
    <property type="match status" value="1"/>
</dbReference>
<keyword evidence="2 5" id="KW-0808">Transferase</keyword>
<feature type="domain" description="Glycosyl transferase family 1" evidence="3">
    <location>
        <begin position="193"/>
        <end position="340"/>
    </location>
</feature>
<dbReference type="PANTHER" id="PTHR45947:SF3">
    <property type="entry name" value="SULFOQUINOVOSYL TRANSFERASE SQD2"/>
    <property type="match status" value="1"/>
</dbReference>
<evidence type="ECO:0000256" key="2">
    <source>
        <dbReference type="ARBA" id="ARBA00022679"/>
    </source>
</evidence>
<accession>A0ABX8EDS3</accession>
<reference evidence="5 6" key="1">
    <citation type="submission" date="2021-05" db="EMBL/GenBank/DDBJ databases">
        <title>Complete genome of Nocardioides aquaticus KCTC 9944T isolated from meromictic and hypersaline Ekho Lake, Antarctica.</title>
        <authorList>
            <person name="Hwang K."/>
            <person name="Kim K.M."/>
            <person name="Choe H."/>
        </authorList>
    </citation>
    <scope>NUCLEOTIDE SEQUENCE [LARGE SCALE GENOMIC DNA]</scope>
    <source>
        <strain evidence="5 6">KCTC 9944</strain>
    </source>
</reference>
<dbReference type="Proteomes" id="UP000679307">
    <property type="component" value="Chromosome"/>
</dbReference>
<name>A0ABX8EDS3_9ACTN</name>
<dbReference type="Gene3D" id="3.40.50.2000">
    <property type="entry name" value="Glycogen Phosphorylase B"/>
    <property type="match status" value="2"/>
</dbReference>
<dbReference type="EMBL" id="CP075371">
    <property type="protein sequence ID" value="QVT78416.1"/>
    <property type="molecule type" value="Genomic_DNA"/>
</dbReference>
<proteinExistence type="predicted"/>
<evidence type="ECO:0000259" key="3">
    <source>
        <dbReference type="Pfam" id="PF00534"/>
    </source>
</evidence>
<dbReference type="PANTHER" id="PTHR45947">
    <property type="entry name" value="SULFOQUINOVOSYL TRANSFERASE SQD2"/>
    <property type="match status" value="1"/>
</dbReference>
<evidence type="ECO:0000313" key="6">
    <source>
        <dbReference type="Proteomes" id="UP000679307"/>
    </source>
</evidence>
<dbReference type="EC" id="2.4.1.346" evidence="5"/>
<evidence type="ECO:0000259" key="4">
    <source>
        <dbReference type="Pfam" id="PF13439"/>
    </source>
</evidence>
<dbReference type="InterPro" id="IPR028098">
    <property type="entry name" value="Glyco_trans_4-like_N"/>
</dbReference>
<feature type="domain" description="Glycosyltransferase subfamily 4-like N-terminal" evidence="4">
    <location>
        <begin position="25"/>
        <end position="187"/>
    </location>
</feature>
<evidence type="ECO:0000313" key="5">
    <source>
        <dbReference type="EMBL" id="QVT78416.1"/>
    </source>
</evidence>
<evidence type="ECO:0000256" key="1">
    <source>
        <dbReference type="ARBA" id="ARBA00022676"/>
    </source>
</evidence>
<dbReference type="Pfam" id="PF00534">
    <property type="entry name" value="Glycos_transf_1"/>
    <property type="match status" value="1"/>
</dbReference>
<dbReference type="InterPro" id="IPR050194">
    <property type="entry name" value="Glycosyltransferase_grp1"/>
</dbReference>
<sequence length="361" mass="38967">MQDRTDGAMAIAHEWISARAGSEKVFEALAATYPEADLYALTRTPGVDLETGGRPVRTTFLDRLGPIRDRRGLTLPLMPLAWRNAGGGRRYDTVVTSSHACVKGFRPARDARQHCYVHAPMRYVWSPDIDARGGHSMLAPARAALRRWDLGSVRWVDSFAANSRTVADRVGRYYDREAVVIPPPVDTGFFAAAPRPERKSGLVAVGRMIPYKGFDRAIAIAAELEQPLTIVGRGPDESRIRALAAASSAPVDVVTGASDEQLRAHVAAAAVLLFPTIEDFGIVPVESQAAGTPVVGPALGGLLDTVVDGVTGHLAPTNEHEDLVEATRRALSVELSGQACRDHAETFGAAYFERRVRTWVG</sequence>
<keyword evidence="6" id="KW-1185">Reference proteome</keyword>
<dbReference type="InterPro" id="IPR001296">
    <property type="entry name" value="Glyco_trans_1"/>
</dbReference>
<dbReference type="GO" id="GO:0016757">
    <property type="term" value="F:glycosyltransferase activity"/>
    <property type="evidence" value="ECO:0007669"/>
    <property type="project" value="UniProtKB-KW"/>
</dbReference>
<gene>
    <name evidence="5" type="primary">pimB</name>
    <name evidence="5" type="ORF">ENKNEFLB_00793</name>
</gene>
<dbReference type="RefSeq" id="WP_214058001.1">
    <property type="nucleotide sequence ID" value="NZ_BAAAHS010000307.1"/>
</dbReference>
<protein>
    <submittedName>
        <fullName evidence="5">GDP-mannose-dependent alpha-(1-6)-phosphatidylinositol monomannoside mannosyltransferase</fullName>
        <ecNumber evidence="5">2.4.1.346</ecNumber>
    </submittedName>
</protein>